<evidence type="ECO:0000313" key="2">
    <source>
        <dbReference type="Proteomes" id="UP001558632"/>
    </source>
</evidence>
<keyword evidence="2" id="KW-1185">Reference proteome</keyword>
<proteinExistence type="predicted"/>
<evidence type="ECO:0000313" key="1">
    <source>
        <dbReference type="EMBL" id="KAL1238633.1"/>
    </source>
</evidence>
<sequence>MDNTFDPSFTSNSKSDEDHSKLQSLCLQTEKKNKASLSISAADFITWDGKSDNNMESGLRNAINSDANIPSIARSAMFDRKSDCHQVNIIGNFNDYNVACAMPRGQSLQPINAKTQEMSSRRKRMFLNRPCVEGRVSDEIWINSPLDLLDNDYQEHAMENVYQFTQHTTEAHKFLQMRSAVSRENYAQKIYLSHQV</sequence>
<accession>A0ABR3KHZ8</accession>
<name>A0ABR3KHZ8_TRISP</name>
<protein>
    <submittedName>
        <fullName evidence="1">Protein hir1</fullName>
    </submittedName>
</protein>
<reference evidence="1 2" key="1">
    <citation type="submission" date="2024-07" db="EMBL/GenBank/DDBJ databases">
        <title>Enhanced genomic and transcriptomic resources for Trichinella pseudospiralis and T. spiralis underpin the discovery of pronounced molecular differences between stages and species.</title>
        <authorList>
            <person name="Pasi K.K."/>
            <person name="La Rosa G."/>
            <person name="Gomez-Morales M.A."/>
            <person name="Tosini F."/>
            <person name="Sumanam S."/>
            <person name="Young N.D."/>
            <person name="Chang B.C."/>
            <person name="Robin G.B."/>
        </authorList>
    </citation>
    <scope>NUCLEOTIDE SEQUENCE [LARGE SCALE GENOMIC DNA]</scope>
    <source>
        <strain evidence="1">ISS534</strain>
    </source>
</reference>
<organism evidence="1 2">
    <name type="scientific">Trichinella spiralis</name>
    <name type="common">Trichina worm</name>
    <dbReference type="NCBI Taxonomy" id="6334"/>
    <lineage>
        <taxon>Eukaryota</taxon>
        <taxon>Metazoa</taxon>
        <taxon>Ecdysozoa</taxon>
        <taxon>Nematoda</taxon>
        <taxon>Enoplea</taxon>
        <taxon>Dorylaimia</taxon>
        <taxon>Trichinellida</taxon>
        <taxon>Trichinellidae</taxon>
        <taxon>Trichinella</taxon>
    </lineage>
</organism>
<dbReference type="EMBL" id="JBEUSY010000290">
    <property type="protein sequence ID" value="KAL1238633.1"/>
    <property type="molecule type" value="Genomic_DNA"/>
</dbReference>
<dbReference type="Proteomes" id="UP001558632">
    <property type="component" value="Unassembled WGS sequence"/>
</dbReference>
<gene>
    <name evidence="1" type="ORF">TSPI_01008</name>
</gene>
<comment type="caution">
    <text evidence="1">The sequence shown here is derived from an EMBL/GenBank/DDBJ whole genome shotgun (WGS) entry which is preliminary data.</text>
</comment>